<comment type="pathway">
    <text evidence="2">Cell wall biogenesis; peptidoglycan biosynthesis.</text>
</comment>
<comment type="catalytic activity">
    <reaction evidence="15">
        <text>phosphoenolpyruvate + UDP-N-acetyl-alpha-D-glucosamine = UDP-N-acetyl-3-O-(1-carboxyvinyl)-alpha-D-glucosamine + phosphate</text>
        <dbReference type="Rhea" id="RHEA:18681"/>
        <dbReference type="ChEBI" id="CHEBI:43474"/>
        <dbReference type="ChEBI" id="CHEBI:57705"/>
        <dbReference type="ChEBI" id="CHEBI:58702"/>
        <dbReference type="ChEBI" id="CHEBI:68483"/>
        <dbReference type="EC" id="2.5.1.7"/>
    </reaction>
</comment>
<dbReference type="GO" id="GO:0051301">
    <property type="term" value="P:cell division"/>
    <property type="evidence" value="ECO:0007669"/>
    <property type="project" value="UniProtKB-KW"/>
</dbReference>
<keyword evidence="6" id="KW-0133">Cell shape</keyword>
<evidence type="ECO:0000256" key="11">
    <source>
        <dbReference type="ARBA" id="ARBA00039108"/>
    </source>
</evidence>
<evidence type="ECO:0000313" key="17">
    <source>
        <dbReference type="EMBL" id="MCA9379683.1"/>
    </source>
</evidence>
<dbReference type="InterPro" id="IPR001986">
    <property type="entry name" value="Enolpyruvate_Tfrase_dom"/>
</dbReference>
<evidence type="ECO:0000256" key="6">
    <source>
        <dbReference type="ARBA" id="ARBA00022960"/>
    </source>
</evidence>
<dbReference type="GO" id="GO:0071555">
    <property type="term" value="P:cell wall organization"/>
    <property type="evidence" value="ECO:0007669"/>
    <property type="project" value="UniProtKB-KW"/>
</dbReference>
<evidence type="ECO:0000256" key="12">
    <source>
        <dbReference type="ARBA" id="ARBA00039754"/>
    </source>
</evidence>
<accession>A0A955L018</accession>
<dbReference type="GO" id="GO:0008360">
    <property type="term" value="P:regulation of cell shape"/>
    <property type="evidence" value="ECO:0007669"/>
    <property type="project" value="UniProtKB-KW"/>
</dbReference>
<dbReference type="InterPro" id="IPR036968">
    <property type="entry name" value="Enolpyruvate_Tfrase_sf"/>
</dbReference>
<dbReference type="Pfam" id="PF00275">
    <property type="entry name" value="EPSP_synthase"/>
    <property type="match status" value="1"/>
</dbReference>
<name>A0A955L018_9BACT</name>
<dbReference type="NCBIfam" id="NF006873">
    <property type="entry name" value="PRK09369.1"/>
    <property type="match status" value="1"/>
</dbReference>
<dbReference type="SUPFAM" id="SSF55205">
    <property type="entry name" value="EPT/RTPC-like"/>
    <property type="match status" value="1"/>
</dbReference>
<sequence>MSYYKIKGGIPLSGEVTPIPNKNSILKLIPAALLTDEPVTIHNVPNSTDVRLMLKIVRQLGGKVTYMNDHKSIKIIASGVNTFEMDPILSQKAKASVMFMAPLLLRFGKAHMPIPGGCKLGTRPLDAFMENMVMLGAKYKREKGYYIEAENLKGKKIWSWFPSVTGTENLVMLAVLTPGVTEIYNAAAEPHTQDLCNMLVAMGAKIEGIGSNRLTIEGVDKLKGTEWTVIPDHLDIGAYIAAAALTGGEITIKDAIPEHMQYMIQAFQKVGVKVDVKGSDLFVGKNQKLVCDTTVRGDIYEIFAMPWPGLPIDFMQIMIVMALKAKGSMIMHNSFQEYGMFW</sequence>
<comment type="caution">
    <text evidence="17">The sequence shown here is derived from an EMBL/GenBank/DDBJ whole genome shotgun (WGS) entry which is preliminary data.</text>
</comment>
<dbReference type="GO" id="GO:0005737">
    <property type="term" value="C:cytoplasm"/>
    <property type="evidence" value="ECO:0007669"/>
    <property type="project" value="UniProtKB-SubCell"/>
</dbReference>
<evidence type="ECO:0000256" key="9">
    <source>
        <dbReference type="ARBA" id="ARBA00023316"/>
    </source>
</evidence>
<gene>
    <name evidence="17" type="ORF">KC675_00735</name>
</gene>
<reference evidence="17" key="1">
    <citation type="submission" date="2020-04" db="EMBL/GenBank/DDBJ databases">
        <authorList>
            <person name="Zhang T."/>
        </authorList>
    </citation>
    <scope>NUCLEOTIDE SEQUENCE</scope>
    <source>
        <strain evidence="17">HKST-UBA15</strain>
    </source>
</reference>
<dbReference type="Gene3D" id="3.65.10.10">
    <property type="entry name" value="Enolpyruvate transferase domain"/>
    <property type="match status" value="2"/>
</dbReference>
<evidence type="ECO:0000256" key="2">
    <source>
        <dbReference type="ARBA" id="ARBA00004752"/>
    </source>
</evidence>
<comment type="similarity">
    <text evidence="10">Belongs to the EPSP synthase family. MurA subfamily.</text>
</comment>
<keyword evidence="8" id="KW-0131">Cell cycle</keyword>
<dbReference type="Proteomes" id="UP000745577">
    <property type="component" value="Unassembled WGS sequence"/>
</dbReference>
<keyword evidence="3" id="KW-0963">Cytoplasm</keyword>
<comment type="subcellular location">
    <subcellularLocation>
        <location evidence="1">Cytoplasm</location>
    </subcellularLocation>
</comment>
<evidence type="ECO:0000256" key="5">
    <source>
        <dbReference type="ARBA" id="ARBA00022679"/>
    </source>
</evidence>
<evidence type="ECO:0000256" key="13">
    <source>
        <dbReference type="ARBA" id="ARBA00042443"/>
    </source>
</evidence>
<evidence type="ECO:0000256" key="7">
    <source>
        <dbReference type="ARBA" id="ARBA00022984"/>
    </source>
</evidence>
<feature type="domain" description="Enolpyruvate transferase" evidence="16">
    <location>
        <begin position="7"/>
        <end position="327"/>
    </location>
</feature>
<evidence type="ECO:0000256" key="14">
    <source>
        <dbReference type="ARBA" id="ARBA00042842"/>
    </source>
</evidence>
<dbReference type="GO" id="GO:0009252">
    <property type="term" value="P:peptidoglycan biosynthetic process"/>
    <property type="evidence" value="ECO:0007669"/>
    <property type="project" value="UniProtKB-KW"/>
</dbReference>
<evidence type="ECO:0000256" key="4">
    <source>
        <dbReference type="ARBA" id="ARBA00022618"/>
    </source>
</evidence>
<dbReference type="InterPro" id="IPR013792">
    <property type="entry name" value="RNA3'P_cycl/enolpyr_Trfase_a/b"/>
</dbReference>
<dbReference type="EMBL" id="JAGQLL010000006">
    <property type="protein sequence ID" value="MCA9379683.1"/>
    <property type="molecule type" value="Genomic_DNA"/>
</dbReference>
<dbReference type="PANTHER" id="PTHR43783">
    <property type="entry name" value="UDP-N-ACETYLGLUCOSAMINE 1-CARBOXYVINYLTRANSFERASE"/>
    <property type="match status" value="1"/>
</dbReference>
<keyword evidence="4" id="KW-0132">Cell division</keyword>
<dbReference type="GO" id="GO:0008760">
    <property type="term" value="F:UDP-N-acetylglucosamine 1-carboxyvinyltransferase activity"/>
    <property type="evidence" value="ECO:0007669"/>
    <property type="project" value="UniProtKB-EC"/>
</dbReference>
<proteinExistence type="inferred from homology"/>
<evidence type="ECO:0000256" key="15">
    <source>
        <dbReference type="ARBA" id="ARBA00047527"/>
    </source>
</evidence>
<keyword evidence="7" id="KW-0573">Peptidoglycan synthesis</keyword>
<protein>
    <recommendedName>
        <fullName evidence="12">UDP-N-acetylglucosamine 1-carboxyvinyltransferase</fullName>
        <ecNumber evidence="11">2.5.1.7</ecNumber>
    </recommendedName>
    <alternativeName>
        <fullName evidence="13">Enoylpyruvate transferase</fullName>
    </alternativeName>
    <alternativeName>
        <fullName evidence="14">UDP-N-acetylglucosamine enolpyruvyl transferase</fullName>
    </alternativeName>
</protein>
<evidence type="ECO:0000256" key="3">
    <source>
        <dbReference type="ARBA" id="ARBA00022490"/>
    </source>
</evidence>
<dbReference type="PANTHER" id="PTHR43783:SF1">
    <property type="entry name" value="UDP-N-ACETYLGLUCOSAMINE 1-CARBOXYVINYLTRANSFERASE"/>
    <property type="match status" value="1"/>
</dbReference>
<evidence type="ECO:0000256" key="10">
    <source>
        <dbReference type="ARBA" id="ARBA00038367"/>
    </source>
</evidence>
<evidence type="ECO:0000256" key="8">
    <source>
        <dbReference type="ARBA" id="ARBA00023306"/>
    </source>
</evidence>
<dbReference type="AlphaFoldDB" id="A0A955L018"/>
<dbReference type="EC" id="2.5.1.7" evidence="11"/>
<organism evidence="17 18">
    <name type="scientific">Candidatus Dojkabacteria bacterium</name>
    <dbReference type="NCBI Taxonomy" id="2099670"/>
    <lineage>
        <taxon>Bacteria</taxon>
        <taxon>Candidatus Dojkabacteria</taxon>
    </lineage>
</organism>
<reference evidence="17" key="2">
    <citation type="journal article" date="2021" name="Microbiome">
        <title>Successional dynamics and alternative stable states in a saline activated sludge microbial community over 9 years.</title>
        <authorList>
            <person name="Wang Y."/>
            <person name="Ye J."/>
            <person name="Ju F."/>
            <person name="Liu L."/>
            <person name="Boyd J.A."/>
            <person name="Deng Y."/>
            <person name="Parks D.H."/>
            <person name="Jiang X."/>
            <person name="Yin X."/>
            <person name="Woodcroft B.J."/>
            <person name="Tyson G.W."/>
            <person name="Hugenholtz P."/>
            <person name="Polz M.F."/>
            <person name="Zhang T."/>
        </authorList>
    </citation>
    <scope>NUCLEOTIDE SEQUENCE</scope>
    <source>
        <strain evidence="17">HKST-UBA15</strain>
    </source>
</reference>
<evidence type="ECO:0000259" key="16">
    <source>
        <dbReference type="Pfam" id="PF00275"/>
    </source>
</evidence>
<keyword evidence="5 17" id="KW-0808">Transferase</keyword>
<feature type="non-terminal residue" evidence="17">
    <location>
        <position position="342"/>
    </location>
</feature>
<evidence type="ECO:0000256" key="1">
    <source>
        <dbReference type="ARBA" id="ARBA00004496"/>
    </source>
</evidence>
<dbReference type="InterPro" id="IPR050068">
    <property type="entry name" value="MurA_subfamily"/>
</dbReference>
<evidence type="ECO:0000313" key="18">
    <source>
        <dbReference type="Proteomes" id="UP000745577"/>
    </source>
</evidence>
<keyword evidence="9" id="KW-0961">Cell wall biogenesis/degradation</keyword>